<dbReference type="EMBL" id="CM044701">
    <property type="protein sequence ID" value="KAI5679987.1"/>
    <property type="molecule type" value="Genomic_DNA"/>
</dbReference>
<gene>
    <name evidence="1" type="ORF">M9H77_01214</name>
</gene>
<evidence type="ECO:0000313" key="1">
    <source>
        <dbReference type="EMBL" id="KAI5679987.1"/>
    </source>
</evidence>
<protein>
    <submittedName>
        <fullName evidence="1">Uncharacterized protein</fullName>
    </submittedName>
</protein>
<name>A0ACC0C4V5_CATRO</name>
<organism evidence="1 2">
    <name type="scientific">Catharanthus roseus</name>
    <name type="common">Madagascar periwinkle</name>
    <name type="synonym">Vinca rosea</name>
    <dbReference type="NCBI Taxonomy" id="4058"/>
    <lineage>
        <taxon>Eukaryota</taxon>
        <taxon>Viridiplantae</taxon>
        <taxon>Streptophyta</taxon>
        <taxon>Embryophyta</taxon>
        <taxon>Tracheophyta</taxon>
        <taxon>Spermatophyta</taxon>
        <taxon>Magnoliopsida</taxon>
        <taxon>eudicotyledons</taxon>
        <taxon>Gunneridae</taxon>
        <taxon>Pentapetalae</taxon>
        <taxon>asterids</taxon>
        <taxon>lamiids</taxon>
        <taxon>Gentianales</taxon>
        <taxon>Apocynaceae</taxon>
        <taxon>Rauvolfioideae</taxon>
        <taxon>Vinceae</taxon>
        <taxon>Catharanthinae</taxon>
        <taxon>Catharanthus</taxon>
    </lineage>
</organism>
<dbReference type="Proteomes" id="UP001060085">
    <property type="component" value="Linkage Group LG01"/>
</dbReference>
<accession>A0ACC0C4V5</accession>
<evidence type="ECO:0000313" key="2">
    <source>
        <dbReference type="Proteomes" id="UP001060085"/>
    </source>
</evidence>
<proteinExistence type="predicted"/>
<keyword evidence="2" id="KW-1185">Reference proteome</keyword>
<sequence length="765" mass="86827">MAHRLERLKEISELVFKVYSGTHGYRSSRGGIDLHYLHLRTSRCVCAKISKLLECGIFDCRRYSTVPKRIHKQSSNKDFLSFVQSAINELQGPSHRWLNKVEVPKCFFRKDGIFLVLAGQFVGDASVAGCNLTTVSEKVKLLQRRYPSLQVMGFQYSPAQSSDAVSTDLIQKIMVEYITFPVLLSNKYFSEMKDGAYYVIFKGFHNPMIYHAKDIDIVTLDRAVKTLITENCENSRLMNKLERSWANPIQTVKEPYLSSFLRNLLLYYPGAISVDEDCNRLFLSDVNHHRIVIFDHSGKILDCIGSSPGFEDGEFENAKLMRPAASFYHAPDDCLYFVDSENHAIRRANMERRVVETIYPTNTVKKTSLWSWILDKFGKKQDTETKSDELHHDTFLFPWHLMKSTNDDIFVLNRSFETLWIMDLTSGIIKEVVKGFPKILEISGQMIKERALLMKHMPDDWLVQQVNTSYSLDGIPHAGLMSSVAKFKDNVIICDEVGQMVLRLDIKSGSTSSFQFSNFGILGLPYWCSFPLEKVCARDEELSEMHIDHIGTFRLLPGRVTIMLNVEIPEDMDLAEPLEENSVWCQARGSAIEVSGAETRVASVEKVGVAQQWYDEIDNLTVATSEDSSMKEEINSPDEEVEEGRVRINCTVSTSPGTSEVIIYAPLYLKLKKTLISSSDGQAEIAARLAEIIDPAGIPRRASLIQFLLRSKKNLHDLVFLKPLHVRLKFKCDNHPKADNSKNIVLTDSSIDVNVAFGKSRSAHH</sequence>
<reference evidence="2" key="1">
    <citation type="journal article" date="2023" name="Nat. Plants">
        <title>Single-cell RNA sequencing provides a high-resolution roadmap for understanding the multicellular compartmentation of specialized metabolism.</title>
        <authorList>
            <person name="Sun S."/>
            <person name="Shen X."/>
            <person name="Li Y."/>
            <person name="Li Y."/>
            <person name="Wang S."/>
            <person name="Li R."/>
            <person name="Zhang H."/>
            <person name="Shen G."/>
            <person name="Guo B."/>
            <person name="Wei J."/>
            <person name="Xu J."/>
            <person name="St-Pierre B."/>
            <person name="Chen S."/>
            <person name="Sun C."/>
        </authorList>
    </citation>
    <scope>NUCLEOTIDE SEQUENCE [LARGE SCALE GENOMIC DNA]</scope>
</reference>
<comment type="caution">
    <text evidence="1">The sequence shown here is derived from an EMBL/GenBank/DDBJ whole genome shotgun (WGS) entry which is preliminary data.</text>
</comment>